<dbReference type="Proteomes" id="UP001058072">
    <property type="component" value="Chromosome"/>
</dbReference>
<organism evidence="2 4">
    <name type="scientific">Turicibacter bilis</name>
    <dbReference type="NCBI Taxonomy" id="2735723"/>
    <lineage>
        <taxon>Bacteria</taxon>
        <taxon>Bacillati</taxon>
        <taxon>Bacillota</taxon>
        <taxon>Erysipelotrichia</taxon>
        <taxon>Erysipelotrichales</taxon>
        <taxon>Turicibacteraceae</taxon>
        <taxon>Turicibacter</taxon>
    </lineage>
</organism>
<reference evidence="2 3" key="1">
    <citation type="submission" date="2021-03" db="EMBL/GenBank/DDBJ databases">
        <title>Comparative Genomics and Metabolomics in the genus Turicibacter.</title>
        <authorList>
            <person name="Maki J."/>
            <person name="Looft T."/>
        </authorList>
    </citation>
    <scope>NUCLEOTIDE SEQUENCE</scope>
    <source>
        <strain evidence="2">ISU324</strain>
        <strain evidence="1 3">MMM721</strain>
    </source>
</reference>
<evidence type="ECO:0000313" key="2">
    <source>
        <dbReference type="EMBL" id="UUF07565.1"/>
    </source>
</evidence>
<evidence type="ECO:0000313" key="3">
    <source>
        <dbReference type="Proteomes" id="UP001058016"/>
    </source>
</evidence>
<dbReference type="EMBL" id="CP071250">
    <property type="protein sequence ID" value="UUF07565.1"/>
    <property type="molecule type" value="Genomic_DNA"/>
</dbReference>
<dbReference type="SUPFAM" id="SSF54060">
    <property type="entry name" value="His-Me finger endonucleases"/>
    <property type="match status" value="1"/>
</dbReference>
<keyword evidence="3" id="KW-1185">Reference proteome</keyword>
<proteinExistence type="predicted"/>
<dbReference type="EMBL" id="CP071249">
    <property type="protein sequence ID" value="UUF06335.1"/>
    <property type="molecule type" value="Genomic_DNA"/>
</dbReference>
<dbReference type="InterPro" id="IPR044925">
    <property type="entry name" value="His-Me_finger_sf"/>
</dbReference>
<evidence type="ECO:0008006" key="5">
    <source>
        <dbReference type="Google" id="ProtNLM"/>
    </source>
</evidence>
<dbReference type="Gene3D" id="3.90.75.20">
    <property type="match status" value="1"/>
</dbReference>
<dbReference type="Proteomes" id="UP001058016">
    <property type="component" value="Chromosome"/>
</dbReference>
<evidence type="ECO:0000313" key="4">
    <source>
        <dbReference type="Proteomes" id="UP001058072"/>
    </source>
</evidence>
<protein>
    <recommendedName>
        <fullName evidence="5">HNH nuclease domain-containing protein</fullName>
    </recommendedName>
</protein>
<gene>
    <name evidence="1" type="ORF">J0J69_01720</name>
    <name evidence="2" type="ORF">J0J70_07955</name>
</gene>
<dbReference type="RefSeq" id="WP_212724308.1">
    <property type="nucleotide sequence ID" value="NZ_CP071249.1"/>
</dbReference>
<evidence type="ECO:0000313" key="1">
    <source>
        <dbReference type="EMBL" id="UUF06335.1"/>
    </source>
</evidence>
<accession>A0A9Q9CFD4</accession>
<dbReference type="AlphaFoldDB" id="A0A9Q9CFD4"/>
<sequence>MTQNKNQYEIDNDVVKLTVFNKKGKAFTAQFDLEDLEKVKALGTWHAQWNKDFNNYIIQTSTEVIQKGKKRYIKPTLQSTVLGTSPNAPIRHLNGDLLDNRKSNLEIYNRRQINDYDVLENQVIAIHLKDRYGNLVNKALISAEDLDQVVNEKYTWVCQKKANGQPYAIAHTEAGRVYLDTYLTNCQPGFRVHHINKNPLDNRRQNLEVKALEIAEPTEI</sequence>
<name>A0A9Q9CFD4_9FIRM</name>